<reference evidence="2 3" key="1">
    <citation type="journal article" date="2018" name="Sci. Rep.">
        <title>Genomic signatures of local adaptation to the degree of environmental predictability in rotifers.</title>
        <authorList>
            <person name="Franch-Gras L."/>
            <person name="Hahn C."/>
            <person name="Garcia-Roger E.M."/>
            <person name="Carmona M.J."/>
            <person name="Serra M."/>
            <person name="Gomez A."/>
        </authorList>
    </citation>
    <scope>NUCLEOTIDE SEQUENCE [LARGE SCALE GENOMIC DNA]</scope>
    <source>
        <strain evidence="2">HYR1</strain>
    </source>
</reference>
<accession>A0A3M7PSH1</accession>
<organism evidence="2 3">
    <name type="scientific">Brachionus plicatilis</name>
    <name type="common">Marine rotifer</name>
    <name type="synonym">Brachionus muelleri</name>
    <dbReference type="NCBI Taxonomy" id="10195"/>
    <lineage>
        <taxon>Eukaryota</taxon>
        <taxon>Metazoa</taxon>
        <taxon>Spiralia</taxon>
        <taxon>Gnathifera</taxon>
        <taxon>Rotifera</taxon>
        <taxon>Eurotatoria</taxon>
        <taxon>Monogononta</taxon>
        <taxon>Pseudotrocha</taxon>
        <taxon>Ploima</taxon>
        <taxon>Brachionidae</taxon>
        <taxon>Brachionus</taxon>
    </lineage>
</organism>
<keyword evidence="1" id="KW-1133">Transmembrane helix</keyword>
<sequence length="79" mass="9024">MSIKPDLIIIFDFHLNVHIFLFMLNEKRLPNDKKKGNVSVKKYNFSKILSSVFVAFFYSSSFTLFPARTSFATGIGLQG</sequence>
<keyword evidence="1" id="KW-0472">Membrane</keyword>
<gene>
    <name evidence="2" type="ORF">BpHYR1_048463</name>
</gene>
<comment type="caution">
    <text evidence="2">The sequence shown here is derived from an EMBL/GenBank/DDBJ whole genome shotgun (WGS) entry which is preliminary data.</text>
</comment>
<keyword evidence="1" id="KW-0812">Transmembrane</keyword>
<feature type="transmembrane region" description="Helical" evidence="1">
    <location>
        <begin position="45"/>
        <end position="65"/>
    </location>
</feature>
<dbReference type="AlphaFoldDB" id="A0A3M7PSH1"/>
<feature type="transmembrane region" description="Helical" evidence="1">
    <location>
        <begin position="6"/>
        <end position="24"/>
    </location>
</feature>
<proteinExistence type="predicted"/>
<evidence type="ECO:0000256" key="1">
    <source>
        <dbReference type="SAM" id="Phobius"/>
    </source>
</evidence>
<keyword evidence="3" id="KW-1185">Reference proteome</keyword>
<dbReference type="EMBL" id="REGN01009133">
    <property type="protein sequence ID" value="RNA01879.1"/>
    <property type="molecule type" value="Genomic_DNA"/>
</dbReference>
<evidence type="ECO:0000313" key="2">
    <source>
        <dbReference type="EMBL" id="RNA01879.1"/>
    </source>
</evidence>
<evidence type="ECO:0000313" key="3">
    <source>
        <dbReference type="Proteomes" id="UP000276133"/>
    </source>
</evidence>
<name>A0A3M7PSH1_BRAPC</name>
<protein>
    <submittedName>
        <fullName evidence="2">Uncharacterized protein</fullName>
    </submittedName>
</protein>
<dbReference type="Proteomes" id="UP000276133">
    <property type="component" value="Unassembled WGS sequence"/>
</dbReference>